<gene>
    <name evidence="1" type="ORF">GJ744_005840</name>
</gene>
<comment type="caution">
    <text evidence="1">The sequence shown here is derived from an EMBL/GenBank/DDBJ whole genome shotgun (WGS) entry which is preliminary data.</text>
</comment>
<dbReference type="EMBL" id="JAACFV010000255">
    <property type="protein sequence ID" value="KAF7502421.1"/>
    <property type="molecule type" value="Genomic_DNA"/>
</dbReference>
<reference evidence="1" key="1">
    <citation type="submission" date="2020-02" db="EMBL/GenBank/DDBJ databases">
        <authorList>
            <person name="Palmer J.M."/>
        </authorList>
    </citation>
    <scope>NUCLEOTIDE SEQUENCE</scope>
    <source>
        <strain evidence="1">EPUS1.4</strain>
        <tissue evidence="1">Thallus</tissue>
    </source>
</reference>
<dbReference type="OrthoDB" id="10302432at2759"/>
<name>A0A8H7E0Z4_9EURO</name>
<evidence type="ECO:0000313" key="1">
    <source>
        <dbReference type="EMBL" id="KAF7502421.1"/>
    </source>
</evidence>
<keyword evidence="2" id="KW-1185">Reference proteome</keyword>
<sequence length="269" mass="31183">MVQTRRQAAAAGPDAAAVLMTADQLPPLKVARKPICRDSPPRSMLAFVNEEDFPKVERKDNDRPRSRCTIPPRAGVETRDCEGWIQGYENARRPGHGRHFKVCLHCARRNWDLFTWTRKPYSVDLCRRCSLTYRAGGRLGDGLSDCVCHITCVDRAVHLCYGCRQEQQRREYQRLGELAQRHMMHIHFNQDEPCNYTDCTRISHYIDNNHHPYGESGCVCSKTLDEGAKLETYNVNGRLDFGDMMRLCLHCRGEIFVIRRFTYYPPEWS</sequence>
<dbReference type="Proteomes" id="UP000606974">
    <property type="component" value="Unassembled WGS sequence"/>
</dbReference>
<accession>A0A8H7E0Z4</accession>
<organism evidence="1 2">
    <name type="scientific">Endocarpon pusillum</name>
    <dbReference type="NCBI Taxonomy" id="364733"/>
    <lineage>
        <taxon>Eukaryota</taxon>
        <taxon>Fungi</taxon>
        <taxon>Dikarya</taxon>
        <taxon>Ascomycota</taxon>
        <taxon>Pezizomycotina</taxon>
        <taxon>Eurotiomycetes</taxon>
        <taxon>Chaetothyriomycetidae</taxon>
        <taxon>Verrucariales</taxon>
        <taxon>Verrucariaceae</taxon>
        <taxon>Endocarpon</taxon>
    </lineage>
</organism>
<protein>
    <submittedName>
        <fullName evidence="1">Uncharacterized protein</fullName>
    </submittedName>
</protein>
<evidence type="ECO:0000313" key="2">
    <source>
        <dbReference type="Proteomes" id="UP000606974"/>
    </source>
</evidence>
<proteinExistence type="predicted"/>
<dbReference type="AlphaFoldDB" id="A0A8H7E0Z4"/>